<protein>
    <recommendedName>
        <fullName evidence="2">CHAT domain-containing protein</fullName>
    </recommendedName>
</protein>
<dbReference type="PANTHER" id="PTHR19959:SF119">
    <property type="entry name" value="FUNGAL LIPASE-LIKE DOMAIN-CONTAINING PROTEIN"/>
    <property type="match status" value="1"/>
</dbReference>
<dbReference type="Pfam" id="PF13181">
    <property type="entry name" value="TPR_8"/>
    <property type="match status" value="1"/>
</dbReference>
<feature type="repeat" description="TPR" evidence="1">
    <location>
        <begin position="309"/>
        <end position="342"/>
    </location>
</feature>
<dbReference type="Gene3D" id="1.25.40.10">
    <property type="entry name" value="Tetratricopeptide repeat domain"/>
    <property type="match status" value="4"/>
</dbReference>
<dbReference type="EMBL" id="KE504228">
    <property type="protein sequence ID" value="EPS94600.1"/>
    <property type="molecule type" value="Genomic_DNA"/>
</dbReference>
<evidence type="ECO:0000256" key="1">
    <source>
        <dbReference type="PROSITE-ProRule" id="PRU00339"/>
    </source>
</evidence>
<organism evidence="3 4">
    <name type="scientific">Fomitopsis schrenkii</name>
    <name type="common">Brown rot fungus</name>
    <dbReference type="NCBI Taxonomy" id="2126942"/>
    <lineage>
        <taxon>Eukaryota</taxon>
        <taxon>Fungi</taxon>
        <taxon>Dikarya</taxon>
        <taxon>Basidiomycota</taxon>
        <taxon>Agaricomycotina</taxon>
        <taxon>Agaricomycetes</taxon>
        <taxon>Polyporales</taxon>
        <taxon>Fomitopsis</taxon>
    </lineage>
</organism>
<dbReference type="InterPro" id="IPR019734">
    <property type="entry name" value="TPR_rpt"/>
</dbReference>
<dbReference type="Pfam" id="PF12770">
    <property type="entry name" value="CHAT"/>
    <property type="match status" value="1"/>
</dbReference>
<dbReference type="PANTHER" id="PTHR19959">
    <property type="entry name" value="KINESIN LIGHT CHAIN"/>
    <property type="match status" value="1"/>
</dbReference>
<reference evidence="3 4" key="1">
    <citation type="journal article" date="2012" name="Science">
        <title>The Paleozoic origin of enzymatic lignin decomposition reconstructed from 31 fungal genomes.</title>
        <authorList>
            <person name="Floudas D."/>
            <person name="Binder M."/>
            <person name="Riley R."/>
            <person name="Barry K."/>
            <person name="Blanchette R.A."/>
            <person name="Henrissat B."/>
            <person name="Martinez A.T."/>
            <person name="Otillar R."/>
            <person name="Spatafora J.W."/>
            <person name="Yadav J.S."/>
            <person name="Aerts A."/>
            <person name="Benoit I."/>
            <person name="Boyd A."/>
            <person name="Carlson A."/>
            <person name="Copeland A."/>
            <person name="Coutinho P.M."/>
            <person name="de Vries R.P."/>
            <person name="Ferreira P."/>
            <person name="Findley K."/>
            <person name="Foster B."/>
            <person name="Gaskell J."/>
            <person name="Glotzer D."/>
            <person name="Gorecki P."/>
            <person name="Heitman J."/>
            <person name="Hesse C."/>
            <person name="Hori C."/>
            <person name="Igarashi K."/>
            <person name="Jurgens J.A."/>
            <person name="Kallen N."/>
            <person name="Kersten P."/>
            <person name="Kohler A."/>
            <person name="Kuees U."/>
            <person name="Kumar T.K.A."/>
            <person name="Kuo A."/>
            <person name="LaButti K."/>
            <person name="Larrondo L.F."/>
            <person name="Lindquist E."/>
            <person name="Ling A."/>
            <person name="Lombard V."/>
            <person name="Lucas S."/>
            <person name="Lundell T."/>
            <person name="Martin R."/>
            <person name="McLaughlin D.J."/>
            <person name="Morgenstern I."/>
            <person name="Morin E."/>
            <person name="Murat C."/>
            <person name="Nagy L.G."/>
            <person name="Nolan M."/>
            <person name="Ohm R.A."/>
            <person name="Patyshakuliyeva A."/>
            <person name="Rokas A."/>
            <person name="Ruiz-Duenas F.J."/>
            <person name="Sabat G."/>
            <person name="Salamov A."/>
            <person name="Samejima M."/>
            <person name="Schmutz J."/>
            <person name="Slot J.C."/>
            <person name="St John F."/>
            <person name="Stenlid J."/>
            <person name="Sun H."/>
            <person name="Sun S."/>
            <person name="Syed K."/>
            <person name="Tsang A."/>
            <person name="Wiebenga A."/>
            <person name="Young D."/>
            <person name="Pisabarro A."/>
            <person name="Eastwood D.C."/>
            <person name="Martin F."/>
            <person name="Cullen D."/>
            <person name="Grigoriev I.V."/>
            <person name="Hibbett D.S."/>
        </authorList>
    </citation>
    <scope>NUCLEOTIDE SEQUENCE</scope>
    <source>
        <strain evidence="4">FP-58527</strain>
    </source>
</reference>
<accession>S8EYD1</accession>
<dbReference type="AlphaFoldDB" id="S8EYD1"/>
<dbReference type="STRING" id="743788.S8EYD1"/>
<dbReference type="Proteomes" id="UP000015241">
    <property type="component" value="Unassembled WGS sequence"/>
</dbReference>
<dbReference type="InterPro" id="IPR024983">
    <property type="entry name" value="CHAT_dom"/>
</dbReference>
<gene>
    <name evidence="3" type="ORF">FOMPIDRAFT_1134090</name>
</gene>
<dbReference type="Pfam" id="PF13374">
    <property type="entry name" value="TPR_10"/>
    <property type="match status" value="2"/>
</dbReference>
<dbReference type="SUPFAM" id="SSF48452">
    <property type="entry name" value="TPR-like"/>
    <property type="match status" value="3"/>
</dbReference>
<proteinExistence type="predicted"/>
<dbReference type="InParanoid" id="S8EYD1"/>
<keyword evidence="4" id="KW-1185">Reference proteome</keyword>
<dbReference type="eggNOG" id="KOG4626">
    <property type="taxonomic scope" value="Eukaryota"/>
</dbReference>
<dbReference type="PROSITE" id="PS50005">
    <property type="entry name" value="TPR"/>
    <property type="match status" value="1"/>
</dbReference>
<dbReference type="HOGENOM" id="CLU_001305_0_1_1"/>
<evidence type="ECO:0000259" key="2">
    <source>
        <dbReference type="Pfam" id="PF12770"/>
    </source>
</evidence>
<dbReference type="InterPro" id="IPR011990">
    <property type="entry name" value="TPR-like_helical_dom_sf"/>
</dbReference>
<keyword evidence="1" id="KW-0802">TPR repeat</keyword>
<name>S8EYD1_FOMSC</name>
<feature type="domain" description="CHAT" evidence="2">
    <location>
        <begin position="876"/>
        <end position="1162"/>
    </location>
</feature>
<evidence type="ECO:0000313" key="3">
    <source>
        <dbReference type="EMBL" id="EPS94600.1"/>
    </source>
</evidence>
<evidence type="ECO:0000313" key="4">
    <source>
        <dbReference type="Proteomes" id="UP000015241"/>
    </source>
</evidence>
<sequence length="1163" mass="129079">MTTRSPPVIEEAISAYEKAVEFTPDDGVNKALMLNNLANAHQSHYDVTGKVEDLEKAISAVEAAMTLTPEGDAKKADRLATIGNIHVALFMRSHEKVQVEKAIASLQAAVDMSPDDYYKKSGWLNNLGNAYKQSFDQFGDVSDLRKGIEVLWSITNLTPDDHYEKHVQLGNLGSAYQSLFKHSHETSDLEQAISLKQRAADLCVNDDYNKMKHLNNLASALQMRYDEQGDSADLATALTTKRAAVEIAPEGSFTEKPLLLSTLAILLEYQYEATLDLADIEEAIATQEQAYGPTPITHADKPAQLASLANAYRLRFQHTSKVDDSDHAIKYMEQALQLAPDHPRRCDFLQVLGLALGDRFEQLGDLHDIDKAVAILEEAVECSGQGTPSAVVLCNLGIMLDYRFQHTSELRDIDRSIMLKQRALDLLPQSHKAVAFILNSLGNSLTGRYMRLKNPTEIEQAVKYHQAAVKKTVKGSPSMTISLTNLGAAYQRRFDYTQNMMDLQEAISCYQDAVALSAGGHAMKPAYLHNLGNTYFELYRHQQYGTAYADKAIDILTSAVHLTPEHHARRPELCHDLGNMFYVQYQHNCSKVSLHFAIVYHSSAATSFSGSTATKFAAARMWAVCALHDESQQKDCIEAYSWAMSLLPKLIWLGLSVDEQYTQIATLNDFVNEAASVAIRFKQYETAIEWLEQGRSIVWNQLLQLRASYEELSNEFPALARELRSVAQALQKASMLQPQIDVAQSPMFLEHSAAHHHQLAERWETLLMDIRAKPGFHFFLKTKPFRELSTASKHGPIVMVNVHKSRCDALILVSGQAVLHVPLENFSHEKASNLQHTLLYVILQFEVQKRETRQSRQARLTSASDQSELSLMNILAELWHDVARPIIQGLNLQILPDEEKSHCWWCLTGPLVMLPIHAAGVYHEPSSAESVSAYMVSSYTPTLTSLANAQAAALTEFQPEGRLLMITQPETPGQPPLHCALEEQVVVMSHMSKTNALSTYFSGPDATVEKVLAQISSCSWVHLACHGTQNLVEPTKSAFCLHDGSLQLSALITRSIPHGQLAFLSACQTATGAPKLSEEAVHLAAGMLFAGFKSVIATMWSIRDEDAPIIAHEVYSVLCDGQELHSGRSALALHKAVNRLREEVGNTDDDALLAWVPFIHIGL</sequence>
<dbReference type="OrthoDB" id="3169018at2759"/>